<evidence type="ECO:0000313" key="9">
    <source>
        <dbReference type="EMBL" id="GMM44898.1"/>
    </source>
</evidence>
<reference evidence="9 10" key="1">
    <citation type="journal article" date="2023" name="Elife">
        <title>Identification of key yeast species and microbe-microbe interactions impacting larval growth of Drosophila in the wild.</title>
        <authorList>
            <person name="Mure A."/>
            <person name="Sugiura Y."/>
            <person name="Maeda R."/>
            <person name="Honda K."/>
            <person name="Sakurai N."/>
            <person name="Takahashi Y."/>
            <person name="Watada M."/>
            <person name="Katoh T."/>
            <person name="Gotoh A."/>
            <person name="Gotoh Y."/>
            <person name="Taniguchi I."/>
            <person name="Nakamura K."/>
            <person name="Hayashi T."/>
            <person name="Katayama T."/>
            <person name="Uemura T."/>
            <person name="Hattori Y."/>
        </authorList>
    </citation>
    <scope>NUCLEOTIDE SEQUENCE [LARGE SCALE GENOMIC DNA]</scope>
    <source>
        <strain evidence="9 10">PK-24</strain>
    </source>
</reference>
<feature type="transmembrane region" description="Helical" evidence="7">
    <location>
        <begin position="290"/>
        <end position="307"/>
    </location>
</feature>
<dbReference type="Proteomes" id="UP001378960">
    <property type="component" value="Unassembled WGS sequence"/>
</dbReference>
<feature type="region of interest" description="Disordered" evidence="6">
    <location>
        <begin position="1"/>
        <end position="29"/>
    </location>
</feature>
<evidence type="ECO:0000256" key="2">
    <source>
        <dbReference type="ARBA" id="ARBA00008066"/>
    </source>
</evidence>
<feature type="transmembrane region" description="Helical" evidence="7">
    <location>
        <begin position="425"/>
        <end position="446"/>
    </location>
</feature>
<dbReference type="EMBL" id="BTGB01000001">
    <property type="protein sequence ID" value="GMM44898.1"/>
    <property type="molecule type" value="Genomic_DNA"/>
</dbReference>
<feature type="transmembrane region" description="Helical" evidence="7">
    <location>
        <begin position="401"/>
        <end position="418"/>
    </location>
</feature>
<feature type="transmembrane region" description="Helical" evidence="7">
    <location>
        <begin position="542"/>
        <end position="566"/>
    </location>
</feature>
<feature type="domain" description="Amino acid transporter transmembrane" evidence="8">
    <location>
        <begin position="284"/>
        <end position="667"/>
    </location>
</feature>
<dbReference type="Pfam" id="PF01490">
    <property type="entry name" value="Aa_trans"/>
    <property type="match status" value="1"/>
</dbReference>
<keyword evidence="3 7" id="KW-0812">Transmembrane</keyword>
<comment type="subcellular location">
    <subcellularLocation>
        <location evidence="1">Membrane</location>
        <topology evidence="1">Multi-pass membrane protein</topology>
    </subcellularLocation>
</comment>
<feature type="transmembrane region" description="Helical" evidence="7">
    <location>
        <begin position="610"/>
        <end position="629"/>
    </location>
</feature>
<accession>A0AAV5R044</accession>
<keyword evidence="4 7" id="KW-1133">Transmembrane helix</keyword>
<feature type="transmembrane region" description="Helical" evidence="7">
    <location>
        <begin position="649"/>
        <end position="667"/>
    </location>
</feature>
<keyword evidence="5 7" id="KW-0472">Membrane</keyword>
<comment type="similarity">
    <text evidence="2">Belongs to the amino acid/polyamine transporter 2 family.</text>
</comment>
<dbReference type="PANTHER" id="PTHR22950">
    <property type="entry name" value="AMINO ACID TRANSPORTER"/>
    <property type="match status" value="1"/>
</dbReference>
<dbReference type="GO" id="GO:0005302">
    <property type="term" value="F:L-tyrosine transmembrane transporter activity"/>
    <property type="evidence" value="ECO:0007669"/>
    <property type="project" value="TreeGrafter"/>
</dbReference>
<feature type="compositionally biased region" description="Polar residues" evidence="6">
    <location>
        <begin position="64"/>
        <end position="86"/>
    </location>
</feature>
<keyword evidence="10" id="KW-1185">Reference proteome</keyword>
<feature type="transmembrane region" description="Helical" evidence="7">
    <location>
        <begin position="466"/>
        <end position="487"/>
    </location>
</feature>
<feature type="transmembrane region" description="Helical" evidence="7">
    <location>
        <begin position="313"/>
        <end position="337"/>
    </location>
</feature>
<sequence>MSSPNTKNTTNNNTNNTNNINNMPPLHNPIATRRQSTAKLTSPLYNTPGSISQLSAIYKDRHSSSSTTNEIPAFNNNILTSNTPNSRKLFAPPRMSSPAIESDDDLISNNSPIGSYGSYVDDPTILKNVSKHLHNDPQTALKLASGDITRDLYQLNQPTIKRSKSFSGGTNDTINERRGSMASQMRLPGGFRRDFIQMKKQKFGYNLSQPTNFTKNFLEFLTIYGHFAGEDLEDEDYLVCDYDTSPNYKIDEESALLSPQQQLQQQLQNQKHLTSQQQLDDSSKTSSLKAFFLLIKAFIGTGVLFLPKAFSNGGLLFCIIILIIFSVLSYYCYLVLAQSTVATGISSFANLGGSLYGSYLKVLILVSIILTQIGFVAAYTIFTAENLKAFVKNTVNYEFPLYYFVIFETICFVPMSLIRNITKLSVAALLANIFILTGISTIIFYTAKDLIKNGPAEVLMFNKNDWSLFIGVAIFAFEGIGLIIPVQQSMRHPEDFPKILFAVMAVCCVLFISIGWLCYITYGADVQTMIILNLPQDSIPVILIQFFYALAIMLSVPLQLLPAIRLMESRIFKKRSSGKVDIMTKWYKNSFRTLITLTTSLIAYCGSANLDLFVSFIGSFACIPLVYMYPPMLHNKAVADTKLQKYTDVVIVVLGLIAMLYTTYNLLT</sequence>
<feature type="transmembrane region" description="Helical" evidence="7">
    <location>
        <begin position="499"/>
        <end position="522"/>
    </location>
</feature>
<dbReference type="GO" id="GO:0005774">
    <property type="term" value="C:vacuolar membrane"/>
    <property type="evidence" value="ECO:0007669"/>
    <property type="project" value="TreeGrafter"/>
</dbReference>
<feature type="region of interest" description="Disordered" evidence="6">
    <location>
        <begin position="63"/>
        <end position="107"/>
    </location>
</feature>
<evidence type="ECO:0000256" key="4">
    <source>
        <dbReference type="ARBA" id="ARBA00022989"/>
    </source>
</evidence>
<evidence type="ECO:0000313" key="10">
    <source>
        <dbReference type="Proteomes" id="UP001378960"/>
    </source>
</evidence>
<evidence type="ECO:0000256" key="5">
    <source>
        <dbReference type="ARBA" id="ARBA00023136"/>
    </source>
</evidence>
<evidence type="ECO:0000256" key="7">
    <source>
        <dbReference type="SAM" id="Phobius"/>
    </source>
</evidence>
<evidence type="ECO:0000256" key="3">
    <source>
        <dbReference type="ARBA" id="ARBA00022692"/>
    </source>
</evidence>
<organism evidence="9 10">
    <name type="scientific">Pichia kluyveri</name>
    <name type="common">Yeast</name>
    <dbReference type="NCBI Taxonomy" id="36015"/>
    <lineage>
        <taxon>Eukaryota</taxon>
        <taxon>Fungi</taxon>
        <taxon>Dikarya</taxon>
        <taxon>Ascomycota</taxon>
        <taxon>Saccharomycotina</taxon>
        <taxon>Pichiomycetes</taxon>
        <taxon>Pichiales</taxon>
        <taxon>Pichiaceae</taxon>
        <taxon>Pichia</taxon>
    </lineage>
</organism>
<proteinExistence type="inferred from homology"/>
<gene>
    <name evidence="9" type="ORF">DAPK24_014730</name>
</gene>
<protein>
    <submittedName>
        <fullName evidence="9">Avt3 protein</fullName>
    </submittedName>
</protein>
<dbReference type="InterPro" id="IPR013057">
    <property type="entry name" value="AA_transpt_TM"/>
</dbReference>
<evidence type="ECO:0000259" key="8">
    <source>
        <dbReference type="Pfam" id="PF01490"/>
    </source>
</evidence>
<name>A0AAV5R044_PICKL</name>
<feature type="transmembrane region" description="Helical" evidence="7">
    <location>
        <begin position="358"/>
        <end position="381"/>
    </location>
</feature>
<dbReference type="PANTHER" id="PTHR22950:SF666">
    <property type="entry name" value="VACUOLAR AMINO ACID TRANSPORTER 4"/>
    <property type="match status" value="1"/>
</dbReference>
<evidence type="ECO:0000256" key="6">
    <source>
        <dbReference type="SAM" id="MobiDB-lite"/>
    </source>
</evidence>
<evidence type="ECO:0000256" key="1">
    <source>
        <dbReference type="ARBA" id="ARBA00004141"/>
    </source>
</evidence>
<feature type="compositionally biased region" description="Low complexity" evidence="6">
    <location>
        <begin position="1"/>
        <end position="22"/>
    </location>
</feature>
<dbReference type="AlphaFoldDB" id="A0AAV5R044"/>
<comment type="caution">
    <text evidence="9">The sequence shown here is derived from an EMBL/GenBank/DDBJ whole genome shotgun (WGS) entry which is preliminary data.</text>
</comment>